<dbReference type="PANTHER" id="PTHR43393:SF3">
    <property type="entry name" value="LYSINE DECARBOXYLASE-LIKE PROTEIN"/>
    <property type="match status" value="1"/>
</dbReference>
<dbReference type="GO" id="GO:0005829">
    <property type="term" value="C:cytosol"/>
    <property type="evidence" value="ECO:0007669"/>
    <property type="project" value="TreeGrafter"/>
</dbReference>
<dbReference type="SUPFAM" id="SSF102405">
    <property type="entry name" value="MCP/YpsA-like"/>
    <property type="match status" value="1"/>
</dbReference>
<dbReference type="RefSeq" id="WP_011699327.1">
    <property type="nucleotide sequence ID" value="NC_008554.1"/>
</dbReference>
<proteinExistence type="predicted"/>
<dbReference type="STRING" id="335543.Sfum_2479"/>
<organism evidence="1 2">
    <name type="scientific">Syntrophobacter fumaroxidans (strain DSM 10017 / MPOB)</name>
    <dbReference type="NCBI Taxonomy" id="335543"/>
    <lineage>
        <taxon>Bacteria</taxon>
        <taxon>Pseudomonadati</taxon>
        <taxon>Thermodesulfobacteriota</taxon>
        <taxon>Syntrophobacteria</taxon>
        <taxon>Syntrophobacterales</taxon>
        <taxon>Syntrophobacteraceae</taxon>
        <taxon>Syntrophobacter</taxon>
    </lineage>
</organism>
<dbReference type="OrthoDB" id="9794039at2"/>
<dbReference type="Gene3D" id="3.40.50.450">
    <property type="match status" value="1"/>
</dbReference>
<dbReference type="PANTHER" id="PTHR43393">
    <property type="entry name" value="CYTOKININ RIBOSIDE 5'-MONOPHOSPHATE PHOSPHORIBOHYDROLASE"/>
    <property type="match status" value="1"/>
</dbReference>
<accession>A0LL57</accession>
<dbReference type="InterPro" id="IPR005268">
    <property type="entry name" value="CHP00725"/>
</dbReference>
<keyword evidence="2" id="KW-1185">Reference proteome</keyword>
<dbReference type="NCBIfam" id="TIGR00725">
    <property type="entry name" value="TIGR00725 family protein"/>
    <property type="match status" value="1"/>
</dbReference>
<evidence type="ECO:0000313" key="1">
    <source>
        <dbReference type="EMBL" id="ABK18159.1"/>
    </source>
</evidence>
<reference evidence="1 2" key="1">
    <citation type="submission" date="2006-10" db="EMBL/GenBank/DDBJ databases">
        <title>Complete sequence of Syntrophobacter fumaroxidans MPOB.</title>
        <authorList>
            <consortium name="US DOE Joint Genome Institute"/>
            <person name="Copeland A."/>
            <person name="Lucas S."/>
            <person name="Lapidus A."/>
            <person name="Barry K."/>
            <person name="Detter J.C."/>
            <person name="Glavina del Rio T."/>
            <person name="Hammon N."/>
            <person name="Israni S."/>
            <person name="Pitluck S."/>
            <person name="Goltsman E.G."/>
            <person name="Martinez M."/>
            <person name="Schmutz J."/>
            <person name="Larimer F."/>
            <person name="Land M."/>
            <person name="Hauser L."/>
            <person name="Kyrpides N."/>
            <person name="Kim E."/>
            <person name="Boone D.R."/>
            <person name="Brockman F."/>
            <person name="Culley D."/>
            <person name="Ferry J."/>
            <person name="Gunsalus R."/>
            <person name="McInerney M.J."/>
            <person name="Morrison M."/>
            <person name="Plugge C."/>
            <person name="Rohlin L."/>
            <person name="Scholten J."/>
            <person name="Sieber J."/>
            <person name="Stams A.J.M."/>
            <person name="Worm P."/>
            <person name="Henstra A.M."/>
            <person name="Richardson P."/>
        </authorList>
    </citation>
    <scope>NUCLEOTIDE SEQUENCE [LARGE SCALE GENOMIC DNA]</scope>
    <source>
        <strain evidence="2">DSM 10017 / MPOB</strain>
    </source>
</reference>
<dbReference type="InParanoid" id="A0LL57"/>
<sequence length="158" mass="16033">MRGPYIGVIGTGESDPGLDDMAVAVGREVARRGGVLVCGGLGGVMTAAALGAKEEGGFTVGILPGSHVEDANHFIDFPIASNMGQARNAIIVQTAHVLIAVGGGYGTLSEIAMALKMGKKVVALHPEFEIPGVRSAQSPAEAVSLAYQLIEAPADIVV</sequence>
<dbReference type="Pfam" id="PF18306">
    <property type="entry name" value="LDcluster4"/>
    <property type="match status" value="1"/>
</dbReference>
<name>A0LL57_SYNFM</name>
<dbReference type="eggNOG" id="COG1611">
    <property type="taxonomic scope" value="Bacteria"/>
</dbReference>
<dbReference type="InterPro" id="IPR052341">
    <property type="entry name" value="LOG_family_nucleotidases"/>
</dbReference>
<gene>
    <name evidence="1" type="ordered locus">Sfum_2479</name>
</gene>
<evidence type="ECO:0008006" key="3">
    <source>
        <dbReference type="Google" id="ProtNLM"/>
    </source>
</evidence>
<dbReference type="InterPro" id="IPR041164">
    <property type="entry name" value="LDcluster4"/>
</dbReference>
<dbReference type="AlphaFoldDB" id="A0LL57"/>
<dbReference type="Proteomes" id="UP000001784">
    <property type="component" value="Chromosome"/>
</dbReference>
<evidence type="ECO:0000313" key="2">
    <source>
        <dbReference type="Proteomes" id="UP000001784"/>
    </source>
</evidence>
<protein>
    <recommendedName>
        <fullName evidence="3">TIGR00725 family protein</fullName>
    </recommendedName>
</protein>
<dbReference type="KEGG" id="sfu:Sfum_2479"/>
<dbReference type="HOGENOM" id="CLU_107614_1_1_7"/>
<dbReference type="EMBL" id="CP000478">
    <property type="protein sequence ID" value="ABK18159.1"/>
    <property type="molecule type" value="Genomic_DNA"/>
</dbReference>